<reference evidence="8 9" key="1">
    <citation type="journal article" date="2016" name="Nat. Commun.">
        <title>Thousands of microbial genomes shed light on interconnected biogeochemical processes in an aquifer system.</title>
        <authorList>
            <person name="Anantharaman K."/>
            <person name="Brown C.T."/>
            <person name="Hug L.A."/>
            <person name="Sharon I."/>
            <person name="Castelle C.J."/>
            <person name="Probst A.J."/>
            <person name="Thomas B.C."/>
            <person name="Singh A."/>
            <person name="Wilkins M.J."/>
            <person name="Karaoz U."/>
            <person name="Brodie E.L."/>
            <person name="Williams K.H."/>
            <person name="Hubbard S.S."/>
            <person name="Banfield J.F."/>
        </authorList>
    </citation>
    <scope>NUCLEOTIDE SEQUENCE [LARGE SCALE GENOMIC DNA]</scope>
    <source>
        <strain evidence="9">RIFCSPLOWO2_12_FULL_64_10</strain>
    </source>
</reference>
<dbReference type="InterPro" id="IPR036942">
    <property type="entry name" value="Beta-barrel_TonB_sf"/>
</dbReference>
<evidence type="ECO:0000313" key="8">
    <source>
        <dbReference type="EMBL" id="OGG51556.1"/>
    </source>
</evidence>
<dbReference type="PANTHER" id="PTHR30069">
    <property type="entry name" value="TONB-DEPENDENT OUTER MEMBRANE RECEPTOR"/>
    <property type="match status" value="1"/>
</dbReference>
<keyword evidence="7" id="KW-0998">Cell outer membrane</keyword>
<dbReference type="Proteomes" id="UP000178606">
    <property type="component" value="Unassembled WGS sequence"/>
</dbReference>
<dbReference type="Gene3D" id="2.40.170.20">
    <property type="entry name" value="TonB-dependent receptor, beta-barrel domain"/>
    <property type="match status" value="1"/>
</dbReference>
<dbReference type="GO" id="GO:0044718">
    <property type="term" value="P:siderophore transmembrane transport"/>
    <property type="evidence" value="ECO:0007669"/>
    <property type="project" value="TreeGrafter"/>
</dbReference>
<evidence type="ECO:0000256" key="7">
    <source>
        <dbReference type="ARBA" id="ARBA00023237"/>
    </source>
</evidence>
<evidence type="ECO:0000313" key="9">
    <source>
        <dbReference type="Proteomes" id="UP000178606"/>
    </source>
</evidence>
<organism evidence="8 9">
    <name type="scientific">Handelsmanbacteria sp. (strain RIFCSPLOWO2_12_FULL_64_10)</name>
    <dbReference type="NCBI Taxonomy" id="1817868"/>
    <lineage>
        <taxon>Bacteria</taxon>
        <taxon>Candidatus Handelsmaniibacteriota</taxon>
    </lineage>
</organism>
<keyword evidence="4" id="KW-0812">Transmembrane</keyword>
<evidence type="ECO:0000256" key="1">
    <source>
        <dbReference type="ARBA" id="ARBA00004571"/>
    </source>
</evidence>
<name>A0A1F6CQW3_HANXR</name>
<dbReference type="AlphaFoldDB" id="A0A1F6CQW3"/>
<dbReference type="GO" id="GO:0009279">
    <property type="term" value="C:cell outer membrane"/>
    <property type="evidence" value="ECO:0007669"/>
    <property type="project" value="UniProtKB-SubCell"/>
</dbReference>
<dbReference type="GO" id="GO:0015344">
    <property type="term" value="F:siderophore uptake transmembrane transporter activity"/>
    <property type="evidence" value="ECO:0007669"/>
    <property type="project" value="TreeGrafter"/>
</dbReference>
<proteinExistence type="predicted"/>
<dbReference type="SUPFAM" id="SSF56935">
    <property type="entry name" value="Porins"/>
    <property type="match status" value="1"/>
</dbReference>
<keyword evidence="6" id="KW-0472">Membrane</keyword>
<accession>A0A1F6CQW3</accession>
<gene>
    <name evidence="8" type="ORF">A3F84_17725</name>
</gene>
<protein>
    <submittedName>
        <fullName evidence="8">Uncharacterized protein</fullName>
    </submittedName>
</protein>
<dbReference type="PANTHER" id="PTHR30069:SF29">
    <property type="entry name" value="HEMOGLOBIN AND HEMOGLOBIN-HAPTOGLOBIN-BINDING PROTEIN 1-RELATED"/>
    <property type="match status" value="1"/>
</dbReference>
<evidence type="ECO:0000256" key="3">
    <source>
        <dbReference type="ARBA" id="ARBA00022452"/>
    </source>
</evidence>
<comment type="caution">
    <text evidence="8">The sequence shown here is derived from an EMBL/GenBank/DDBJ whole genome shotgun (WGS) entry which is preliminary data.</text>
</comment>
<keyword evidence="3" id="KW-1134">Transmembrane beta strand</keyword>
<evidence type="ECO:0000256" key="4">
    <source>
        <dbReference type="ARBA" id="ARBA00022692"/>
    </source>
</evidence>
<sequence length="426" mass="49051">MGYTDAADVHNYWVKTPLYGGAFLQDRMEYRQIVVNAGVRVDFHRPDKYFDIPSEQHADWMGSNAALLYKKTRAARPPTKWAVSPRFGVSHPITAESKLFFNYGHFAQLPTSDQLYRTQSGLGEPLETFGNPWMDMPRTVAYELGYERNLGGHYLFNGTAYFKDIDREVDEDTRLYLHDATDRSTRFSTNGVVKDVRGVEVSVRKAQGRFLTGFASYEFRQERRRRVGWDQLFDAKTVTAAPTRLIENNPSAANPRFRARPLWKAGLNLRTPIDYGGDARLLKGGWEVNVFYRRQAGPYFNYNPANDLSLRDIDNVQWVDDNRLDLRLSKTFNVAAAPTFYLEVANLFNFKNPNTNTTRVFEHLGDNTNANFRRYMEALGWKLDTGGRLQKGDRPGKGLGPDVMPKRDYLFYVGRRDITFGLRFAY</sequence>
<keyword evidence="5" id="KW-0732">Signal</keyword>
<evidence type="ECO:0000256" key="2">
    <source>
        <dbReference type="ARBA" id="ARBA00022448"/>
    </source>
</evidence>
<dbReference type="InterPro" id="IPR039426">
    <property type="entry name" value="TonB-dep_rcpt-like"/>
</dbReference>
<keyword evidence="2" id="KW-0813">Transport</keyword>
<evidence type="ECO:0000256" key="5">
    <source>
        <dbReference type="ARBA" id="ARBA00022729"/>
    </source>
</evidence>
<comment type="subcellular location">
    <subcellularLocation>
        <location evidence="1">Cell outer membrane</location>
        <topology evidence="1">Multi-pass membrane protein</topology>
    </subcellularLocation>
</comment>
<dbReference type="EMBL" id="MFKF01000179">
    <property type="protein sequence ID" value="OGG51556.1"/>
    <property type="molecule type" value="Genomic_DNA"/>
</dbReference>
<evidence type="ECO:0000256" key="6">
    <source>
        <dbReference type="ARBA" id="ARBA00023136"/>
    </source>
</evidence>